<dbReference type="RefSeq" id="XP_029297776.1">
    <property type="nucleotide sequence ID" value="XM_029441916.1"/>
</dbReference>
<proteinExistence type="predicted"/>
<reference evidence="9 10" key="1">
    <citation type="submission" date="2025-04" db="UniProtKB">
        <authorList>
            <consortium name="RefSeq"/>
        </authorList>
    </citation>
    <scope>IDENTIFICATION</scope>
</reference>
<keyword evidence="3 5" id="KW-0472">Membrane</keyword>
<dbReference type="PANTHER" id="PTHR12080:SF111">
    <property type="entry name" value="IMMUNOGLOBULIN V-SET DOMAIN-CONTAINING PROTEIN"/>
    <property type="match status" value="1"/>
</dbReference>
<keyword evidence="8" id="KW-1185">Reference proteome</keyword>
<dbReference type="InterPro" id="IPR007110">
    <property type="entry name" value="Ig-like_dom"/>
</dbReference>
<dbReference type="Proteomes" id="UP000504630">
    <property type="component" value="Chromosome 10"/>
</dbReference>
<dbReference type="GeneID" id="115014832"/>
<evidence type="ECO:0000256" key="4">
    <source>
        <dbReference type="ARBA" id="ARBA00023180"/>
    </source>
</evidence>
<evidence type="ECO:0000256" key="3">
    <source>
        <dbReference type="ARBA" id="ARBA00023136"/>
    </source>
</evidence>
<accession>A0A6J2QJH3</accession>
<keyword evidence="4" id="KW-0325">Glycoprotein</keyword>
<name>A0A6J2QJH3_COTGO</name>
<sequence length="530" mass="57218">MEAVVGLLVMILGVSHGVATHCDGRQDGVQCFGPLGGTVVVQLMDSDSEISRYQLFYNNKTTLIRVGNNVIITNNIQDGSSFIPSDKTLTLNNLSRNDGGEYRLETFDKGGKTLGKRTLQLTIQAPVSSVLLDSECLSQGEKRVSCSSEGGESPQYSWTLDGHKLTDAELLSANTETNSITLKQHVSGLLLCSVSNDVSSVTTEEKISNCGFIYVNCTLNVTHISQWVFAANNTLCIEPTTAPTPTTEASTAGLETHCDGRQDGAQCFGPLGGTVVVQLMDSDSEISRYQLFYNNKTTLIRVANNVIITNKIQDRSSFTPSDKTLTLNSLSRNDGGEYRLETFDNDGKTSGERTLQLTIQAPVSSVLLDSECLSQGEKRVSCSSEGGESPQYSWTLDGHKLTDAELLSANTETNSITLKQHVSGLLLCSVSNDVSSVTTEENISDCGFIYINCTLNVTQISQWVFAETNTLCIEPTTAPTPTTEASLLICGVRAAVVIFVLIGISVYFAWKKNKYKMAEGSEDGQSASVL</sequence>
<dbReference type="GO" id="GO:0016020">
    <property type="term" value="C:membrane"/>
    <property type="evidence" value="ECO:0007669"/>
    <property type="project" value="UniProtKB-SubCell"/>
</dbReference>
<dbReference type="AlphaFoldDB" id="A0A6J2QJH3"/>
<comment type="subcellular location">
    <subcellularLocation>
        <location evidence="1">Membrane</location>
    </subcellularLocation>
</comment>
<dbReference type="KEGG" id="cgob:115014832"/>
<dbReference type="PANTHER" id="PTHR12080">
    <property type="entry name" value="SIGNALING LYMPHOCYTIC ACTIVATION MOLECULE"/>
    <property type="match status" value="1"/>
</dbReference>
<evidence type="ECO:0000256" key="5">
    <source>
        <dbReference type="SAM" id="Phobius"/>
    </source>
</evidence>
<feature type="signal peptide" evidence="6">
    <location>
        <begin position="1"/>
        <end position="17"/>
    </location>
</feature>
<feature type="domain" description="Ig-like" evidence="7">
    <location>
        <begin position="362"/>
        <end position="444"/>
    </location>
</feature>
<dbReference type="OrthoDB" id="8439544at2759"/>
<dbReference type="PROSITE" id="PS50835">
    <property type="entry name" value="IG_LIKE"/>
    <property type="match status" value="2"/>
</dbReference>
<gene>
    <name evidence="9 10" type="primary">LOC115014832</name>
</gene>
<feature type="domain" description="Ig-like" evidence="7">
    <location>
        <begin position="126"/>
        <end position="208"/>
    </location>
</feature>
<evidence type="ECO:0000313" key="9">
    <source>
        <dbReference type="RefSeq" id="XP_029297776.1"/>
    </source>
</evidence>
<feature type="chain" id="PRO_5044642420" evidence="6">
    <location>
        <begin position="18"/>
        <end position="530"/>
    </location>
</feature>
<keyword evidence="5" id="KW-0812">Transmembrane</keyword>
<keyword evidence="5" id="KW-1133">Transmembrane helix</keyword>
<dbReference type="InterPro" id="IPR013783">
    <property type="entry name" value="Ig-like_fold"/>
</dbReference>
<keyword evidence="2 6" id="KW-0732">Signal</keyword>
<dbReference type="RefSeq" id="XP_029297777.1">
    <property type="nucleotide sequence ID" value="XM_029441917.1"/>
</dbReference>
<evidence type="ECO:0000256" key="1">
    <source>
        <dbReference type="ARBA" id="ARBA00004370"/>
    </source>
</evidence>
<dbReference type="InterPro" id="IPR036179">
    <property type="entry name" value="Ig-like_dom_sf"/>
</dbReference>
<dbReference type="SMART" id="SM00409">
    <property type="entry name" value="IG"/>
    <property type="match status" value="2"/>
</dbReference>
<protein>
    <submittedName>
        <fullName evidence="9">Uncharacterized protein LOC115014832 isoform X1</fullName>
    </submittedName>
    <submittedName>
        <fullName evidence="10">Uncharacterized protein LOC115014832 isoform X2</fullName>
    </submittedName>
</protein>
<evidence type="ECO:0000313" key="10">
    <source>
        <dbReference type="RefSeq" id="XP_029297777.1"/>
    </source>
</evidence>
<dbReference type="SUPFAM" id="SSF48726">
    <property type="entry name" value="Immunoglobulin"/>
    <property type="match status" value="2"/>
</dbReference>
<evidence type="ECO:0000259" key="7">
    <source>
        <dbReference type="PROSITE" id="PS50835"/>
    </source>
</evidence>
<feature type="transmembrane region" description="Helical" evidence="5">
    <location>
        <begin position="485"/>
        <end position="510"/>
    </location>
</feature>
<dbReference type="Gene3D" id="2.60.40.10">
    <property type="entry name" value="Immunoglobulins"/>
    <property type="match status" value="4"/>
</dbReference>
<dbReference type="InterPro" id="IPR015631">
    <property type="entry name" value="CD2/SLAM_rcpt"/>
</dbReference>
<evidence type="ECO:0000256" key="2">
    <source>
        <dbReference type="ARBA" id="ARBA00022729"/>
    </source>
</evidence>
<evidence type="ECO:0000313" key="8">
    <source>
        <dbReference type="Proteomes" id="UP000504630"/>
    </source>
</evidence>
<dbReference type="InterPro" id="IPR003599">
    <property type="entry name" value="Ig_sub"/>
</dbReference>
<organism evidence="8 9">
    <name type="scientific">Cottoperca gobio</name>
    <name type="common">Frogmouth</name>
    <name type="synonym">Aphritis gobio</name>
    <dbReference type="NCBI Taxonomy" id="56716"/>
    <lineage>
        <taxon>Eukaryota</taxon>
        <taxon>Metazoa</taxon>
        <taxon>Chordata</taxon>
        <taxon>Craniata</taxon>
        <taxon>Vertebrata</taxon>
        <taxon>Euteleostomi</taxon>
        <taxon>Actinopterygii</taxon>
        <taxon>Neopterygii</taxon>
        <taxon>Teleostei</taxon>
        <taxon>Neoteleostei</taxon>
        <taxon>Acanthomorphata</taxon>
        <taxon>Eupercaria</taxon>
        <taxon>Perciformes</taxon>
        <taxon>Notothenioidei</taxon>
        <taxon>Bovichtidae</taxon>
        <taxon>Cottoperca</taxon>
    </lineage>
</organism>
<evidence type="ECO:0000256" key="6">
    <source>
        <dbReference type="SAM" id="SignalP"/>
    </source>
</evidence>